<dbReference type="SUPFAM" id="SSF52540">
    <property type="entry name" value="P-loop containing nucleoside triphosphate hydrolases"/>
    <property type="match status" value="1"/>
</dbReference>
<keyword evidence="2" id="KW-0813">Transport</keyword>
<dbReference type="EMBL" id="UGJE01000002">
    <property type="protein sequence ID" value="STQ87045.1"/>
    <property type="molecule type" value="Genomic_DNA"/>
</dbReference>
<dbReference type="PROSITE" id="PS50893">
    <property type="entry name" value="ABC_TRANSPORTER_2"/>
    <property type="match status" value="1"/>
</dbReference>
<dbReference type="Proteomes" id="UP000255139">
    <property type="component" value="Unassembled WGS sequence"/>
</dbReference>
<proteinExistence type="inferred from homology"/>
<protein>
    <submittedName>
        <fullName evidence="7">ABC transporter ATP-binding protein</fullName>
    </submittedName>
    <submittedName>
        <fullName evidence="6">Nickel transport ATP-binding protein NikE</fullName>
        <ecNumber evidence="6">3.6.3.-</ecNumber>
    </submittedName>
</protein>
<feature type="domain" description="ABC transporter" evidence="5">
    <location>
        <begin position="3"/>
        <end position="249"/>
    </location>
</feature>
<organism evidence="6 9">
    <name type="scientific">Helicobacter muridarum</name>
    <dbReference type="NCBI Taxonomy" id="216"/>
    <lineage>
        <taxon>Bacteria</taxon>
        <taxon>Pseudomonadati</taxon>
        <taxon>Campylobacterota</taxon>
        <taxon>Epsilonproteobacteria</taxon>
        <taxon>Campylobacterales</taxon>
        <taxon>Helicobacteraceae</taxon>
        <taxon>Helicobacter</taxon>
    </lineage>
</organism>
<gene>
    <name evidence="6" type="primary">nikE</name>
    <name evidence="7" type="ORF">LS73_005530</name>
    <name evidence="6" type="ORF">NCTC12714_01857</name>
</gene>
<dbReference type="GO" id="GO:0016887">
    <property type="term" value="F:ATP hydrolysis activity"/>
    <property type="evidence" value="ECO:0007669"/>
    <property type="project" value="InterPro"/>
</dbReference>
<dbReference type="SMART" id="SM00382">
    <property type="entry name" value="AAA"/>
    <property type="match status" value="1"/>
</dbReference>
<dbReference type="Gene3D" id="3.40.50.300">
    <property type="entry name" value="P-loop containing nucleotide triphosphate hydrolases"/>
    <property type="match status" value="1"/>
</dbReference>
<evidence type="ECO:0000256" key="2">
    <source>
        <dbReference type="ARBA" id="ARBA00022448"/>
    </source>
</evidence>
<dbReference type="OrthoDB" id="9814623at2"/>
<dbReference type="PANTHER" id="PTHR43776">
    <property type="entry name" value="TRANSPORT ATP-BINDING PROTEIN"/>
    <property type="match status" value="1"/>
</dbReference>
<evidence type="ECO:0000313" key="8">
    <source>
        <dbReference type="Proteomes" id="UP000029922"/>
    </source>
</evidence>
<evidence type="ECO:0000313" key="7">
    <source>
        <dbReference type="EMBL" id="TLE00149.1"/>
    </source>
</evidence>
<keyword evidence="3" id="KW-0547">Nucleotide-binding</keyword>
<reference evidence="7 8" key="1">
    <citation type="journal article" date="2014" name="Genome Announc.">
        <title>Draft genome sequences of eight enterohepatic helicobacter species isolated from both laboratory and wild rodents.</title>
        <authorList>
            <person name="Sheh A."/>
            <person name="Shen Z."/>
            <person name="Fox J.G."/>
        </authorList>
    </citation>
    <scope>NUCLEOTIDE SEQUENCE [LARGE SCALE GENOMIC DNA]</scope>
    <source>
        <strain evidence="7 8">ST1</strain>
    </source>
</reference>
<dbReference type="Pfam" id="PF00005">
    <property type="entry name" value="ABC_tran"/>
    <property type="match status" value="1"/>
</dbReference>
<dbReference type="InterPro" id="IPR003439">
    <property type="entry name" value="ABC_transporter-like_ATP-bd"/>
</dbReference>
<dbReference type="EC" id="3.6.3.-" evidence="6"/>
<name>A0A377PWM8_9HELI</name>
<dbReference type="AlphaFoldDB" id="A0A377PWM8"/>
<dbReference type="InterPro" id="IPR003593">
    <property type="entry name" value="AAA+_ATPase"/>
</dbReference>
<dbReference type="InterPro" id="IPR050319">
    <property type="entry name" value="ABC_transp_ATP-bind"/>
</dbReference>
<dbReference type="GO" id="GO:0055085">
    <property type="term" value="P:transmembrane transport"/>
    <property type="evidence" value="ECO:0007669"/>
    <property type="project" value="UniProtKB-ARBA"/>
</dbReference>
<keyword evidence="4 6" id="KW-0067">ATP-binding</keyword>
<reference evidence="6 9" key="2">
    <citation type="submission" date="2018-06" db="EMBL/GenBank/DDBJ databases">
        <authorList>
            <consortium name="Pathogen Informatics"/>
            <person name="Doyle S."/>
        </authorList>
    </citation>
    <scope>NUCLEOTIDE SEQUENCE [LARGE SCALE GENOMIC DNA]</scope>
    <source>
        <strain evidence="6 9">NCTC12714</strain>
    </source>
</reference>
<dbReference type="EMBL" id="JRPD02000010">
    <property type="protein sequence ID" value="TLE00149.1"/>
    <property type="molecule type" value="Genomic_DNA"/>
</dbReference>
<keyword evidence="9" id="KW-1185">Reference proteome</keyword>
<evidence type="ECO:0000256" key="4">
    <source>
        <dbReference type="ARBA" id="ARBA00022840"/>
    </source>
</evidence>
<evidence type="ECO:0000256" key="1">
    <source>
        <dbReference type="ARBA" id="ARBA00005417"/>
    </source>
</evidence>
<dbReference type="InterPro" id="IPR027417">
    <property type="entry name" value="P-loop_NTPase"/>
</dbReference>
<dbReference type="Proteomes" id="UP000029922">
    <property type="component" value="Unassembled WGS sequence"/>
</dbReference>
<evidence type="ECO:0000259" key="5">
    <source>
        <dbReference type="PROSITE" id="PS50893"/>
    </source>
</evidence>
<accession>A0A377PWM8</accession>
<comment type="similarity">
    <text evidence="1">Belongs to the ABC transporter superfamily.</text>
</comment>
<dbReference type="RefSeq" id="WP_052089484.1">
    <property type="nucleotide sequence ID" value="NZ_UGJE01000002.1"/>
</dbReference>
<dbReference type="CDD" id="cd03257">
    <property type="entry name" value="ABC_NikE_OppD_transporters"/>
    <property type="match status" value="1"/>
</dbReference>
<evidence type="ECO:0000313" key="6">
    <source>
        <dbReference type="EMBL" id="STQ87045.1"/>
    </source>
</evidence>
<dbReference type="PANTHER" id="PTHR43776:SF7">
    <property type="entry name" value="D,D-DIPEPTIDE TRANSPORT ATP-BINDING PROTEIN DDPF-RELATED"/>
    <property type="match status" value="1"/>
</dbReference>
<dbReference type="GO" id="GO:0005524">
    <property type="term" value="F:ATP binding"/>
    <property type="evidence" value="ECO:0007669"/>
    <property type="project" value="UniProtKB-KW"/>
</dbReference>
<evidence type="ECO:0000313" key="9">
    <source>
        <dbReference type="Proteomes" id="UP000255139"/>
    </source>
</evidence>
<sequence length="249" mass="28342">MLLNLQNICYSYKDIRLFMNKIDRQILHSISFQIDIGERVGIMGKNGCGKSTLARIIAGLQEQTSGSILLNDVLVNRRNINGLLSKTQRRAFYKQVQIIFQDPISSLNPRFTILQNLQEPLSYLLDINDKKTQLQRIIPLLEILDLDSRILQSYPAMVSGGQAQRICIMRTLLVNPSLIILDEATSNLDYVLAIRILEFLKQWQQNNSCALLYITHNKEFASDFCNRLITIGEIANVGNGIISEEICKK</sequence>
<keyword evidence="6" id="KW-0378">Hydrolase</keyword>
<evidence type="ECO:0000256" key="3">
    <source>
        <dbReference type="ARBA" id="ARBA00022741"/>
    </source>
</evidence>